<keyword evidence="2" id="KW-0812">Transmembrane</keyword>
<keyword evidence="2" id="KW-0472">Membrane</keyword>
<accession>A0A850RET2</accession>
<evidence type="ECO:0000313" key="4">
    <source>
        <dbReference type="Proteomes" id="UP000592294"/>
    </source>
</evidence>
<keyword evidence="4" id="KW-1185">Reference proteome</keyword>
<evidence type="ECO:0000313" key="3">
    <source>
        <dbReference type="EMBL" id="NVZ11505.1"/>
    </source>
</evidence>
<comment type="caution">
    <text evidence="3">The sequence shown here is derived from an EMBL/GenBank/DDBJ whole genome shotgun (WGS) entry which is preliminary data.</text>
</comment>
<reference evidence="3 4" key="1">
    <citation type="submission" date="2020-06" db="EMBL/GenBank/DDBJ databases">
        <title>Whole-genome sequence of Allochromatium humboldtianum DSM 21881, type strain.</title>
        <authorList>
            <person name="Kyndt J.A."/>
            <person name="Meyer T.E."/>
        </authorList>
    </citation>
    <scope>NUCLEOTIDE SEQUENCE [LARGE SCALE GENOMIC DNA]</scope>
    <source>
        <strain evidence="3 4">DSM 21881</strain>
    </source>
</reference>
<dbReference type="RefSeq" id="WP_176978197.1">
    <property type="nucleotide sequence ID" value="NZ_JABZEO010000024.1"/>
</dbReference>
<gene>
    <name evidence="3" type="ORF">HW932_19835</name>
</gene>
<organism evidence="3 4">
    <name type="scientific">Allochromatium humboldtianum</name>
    <dbReference type="NCBI Taxonomy" id="504901"/>
    <lineage>
        <taxon>Bacteria</taxon>
        <taxon>Pseudomonadati</taxon>
        <taxon>Pseudomonadota</taxon>
        <taxon>Gammaproteobacteria</taxon>
        <taxon>Chromatiales</taxon>
        <taxon>Chromatiaceae</taxon>
        <taxon>Allochromatium</taxon>
    </lineage>
</organism>
<proteinExistence type="predicted"/>
<protein>
    <submittedName>
        <fullName evidence="3">Uncharacterized protein</fullName>
    </submittedName>
</protein>
<evidence type="ECO:0000256" key="2">
    <source>
        <dbReference type="SAM" id="Phobius"/>
    </source>
</evidence>
<dbReference type="AlphaFoldDB" id="A0A850RET2"/>
<evidence type="ECO:0000256" key="1">
    <source>
        <dbReference type="SAM" id="MobiDB-lite"/>
    </source>
</evidence>
<dbReference type="EMBL" id="JABZEO010000024">
    <property type="protein sequence ID" value="NVZ11505.1"/>
    <property type="molecule type" value="Genomic_DNA"/>
</dbReference>
<sequence length="105" mass="11808">MDLSAGSLGFLIGVGVTVMVTLSIVLSGSRRDQARTRRDHQKARERHREQVALNPRRRRTRPEDEDGGDAPQVEWAPESHLKIPPADVQKIEGIPTRNDTPRGFF</sequence>
<feature type="transmembrane region" description="Helical" evidence="2">
    <location>
        <begin position="6"/>
        <end position="28"/>
    </location>
</feature>
<name>A0A850RET2_9GAMM</name>
<feature type="region of interest" description="Disordered" evidence="1">
    <location>
        <begin position="28"/>
        <end position="105"/>
    </location>
</feature>
<dbReference type="Proteomes" id="UP000592294">
    <property type="component" value="Unassembled WGS sequence"/>
</dbReference>
<keyword evidence="2" id="KW-1133">Transmembrane helix</keyword>